<dbReference type="EMBL" id="JAJEQE010000025">
    <property type="protein sequence ID" value="MCC2149295.1"/>
    <property type="molecule type" value="Genomic_DNA"/>
</dbReference>
<organism evidence="2 3">
    <name type="scientific">Hominisplanchenecus faecis</name>
    <dbReference type="NCBI Taxonomy" id="2885351"/>
    <lineage>
        <taxon>Bacteria</taxon>
        <taxon>Bacillati</taxon>
        <taxon>Bacillota</taxon>
        <taxon>Clostridia</taxon>
        <taxon>Lachnospirales</taxon>
        <taxon>Lachnospiraceae</taxon>
        <taxon>Hominisplanchenecus</taxon>
    </lineage>
</organism>
<evidence type="ECO:0000256" key="1">
    <source>
        <dbReference type="SAM" id="SignalP"/>
    </source>
</evidence>
<accession>A0ABS8EVV0</accession>
<evidence type="ECO:0000313" key="2">
    <source>
        <dbReference type="EMBL" id="MCC2149295.1"/>
    </source>
</evidence>
<sequence>MKRNKVESILLIAVLALSIQTGSYSAAITDRELDQYYAKNIQEKSTDVIVWKYRVWNGKKQKRRWNKTKNRWEDPAWKDV</sequence>
<dbReference type="Proteomes" id="UP001299235">
    <property type="component" value="Unassembled WGS sequence"/>
</dbReference>
<reference evidence="2 3" key="1">
    <citation type="submission" date="2021-10" db="EMBL/GenBank/DDBJ databases">
        <title>Anaerobic single-cell dispensing facilitates the cultivation of human gut bacteria.</title>
        <authorList>
            <person name="Afrizal A."/>
        </authorList>
    </citation>
    <scope>NUCLEOTIDE SEQUENCE [LARGE SCALE GENOMIC DNA]</scope>
    <source>
        <strain evidence="2 3">CLA-AA-H246</strain>
    </source>
</reference>
<comment type="caution">
    <text evidence="2">The sequence shown here is derived from an EMBL/GenBank/DDBJ whole genome shotgun (WGS) entry which is preliminary data.</text>
</comment>
<feature type="signal peptide" evidence="1">
    <location>
        <begin position="1"/>
        <end position="26"/>
    </location>
</feature>
<name>A0ABS8EVV0_9FIRM</name>
<feature type="chain" id="PRO_5045328665" evidence="1">
    <location>
        <begin position="27"/>
        <end position="80"/>
    </location>
</feature>
<protein>
    <submittedName>
        <fullName evidence="2">Uncharacterized protein</fullName>
    </submittedName>
</protein>
<evidence type="ECO:0000313" key="3">
    <source>
        <dbReference type="Proteomes" id="UP001299235"/>
    </source>
</evidence>
<keyword evidence="3" id="KW-1185">Reference proteome</keyword>
<gene>
    <name evidence="2" type="ORF">LKD42_08500</name>
</gene>
<dbReference type="RefSeq" id="WP_248835438.1">
    <property type="nucleotide sequence ID" value="NZ_JAJEQE010000025.1"/>
</dbReference>
<keyword evidence="1" id="KW-0732">Signal</keyword>
<proteinExistence type="predicted"/>